<comment type="similarity">
    <text evidence="1">Belongs to the GLMP family.</text>
</comment>
<dbReference type="PANTHER" id="PTHR31981">
    <property type="entry name" value="GLYCOSYLATED LYSOSOMAL MEMBRANE PROTEIN"/>
    <property type="match status" value="1"/>
</dbReference>
<evidence type="ECO:0000313" key="13">
    <source>
        <dbReference type="Proteomes" id="UP000759131"/>
    </source>
</evidence>
<evidence type="ECO:0000256" key="4">
    <source>
        <dbReference type="ARBA" id="ARBA00022989"/>
    </source>
</evidence>
<evidence type="ECO:0000256" key="9">
    <source>
        <dbReference type="ARBA" id="ARBA00024189"/>
    </source>
</evidence>
<comment type="subunit">
    <text evidence="10">Interacts (via lumenal domain) with lysosomal protein MFSD1; the interaction starts while both proteins are still in the endoplasmic reticulum and is required for stabilization of MFSD1 in lysosomes but has no direct effect on its targeting to lysosomes or transporter activity.</text>
</comment>
<keyword evidence="2 11" id="KW-0812">Transmembrane</keyword>
<keyword evidence="5 11" id="KW-0472">Membrane</keyword>
<evidence type="ECO:0000256" key="8">
    <source>
        <dbReference type="ARBA" id="ARBA00024176"/>
    </source>
</evidence>
<protein>
    <submittedName>
        <fullName evidence="12">Uncharacterized protein</fullName>
    </submittedName>
</protein>
<keyword evidence="7" id="KW-0458">Lysosome</keyword>
<dbReference type="EMBL" id="OC861049">
    <property type="protein sequence ID" value="CAD7629128.1"/>
    <property type="molecule type" value="Genomic_DNA"/>
</dbReference>
<evidence type="ECO:0000256" key="3">
    <source>
        <dbReference type="ARBA" id="ARBA00022729"/>
    </source>
</evidence>
<evidence type="ECO:0000256" key="7">
    <source>
        <dbReference type="ARBA" id="ARBA00023228"/>
    </source>
</evidence>
<reference evidence="12" key="1">
    <citation type="submission" date="2020-11" db="EMBL/GenBank/DDBJ databases">
        <authorList>
            <person name="Tran Van P."/>
        </authorList>
    </citation>
    <scope>NUCLEOTIDE SEQUENCE</scope>
</reference>
<keyword evidence="4 11" id="KW-1133">Transmembrane helix</keyword>
<dbReference type="PANTHER" id="PTHR31981:SF1">
    <property type="entry name" value="GLYCOSYLATED LYSOSOMAL MEMBRANE PROTEIN"/>
    <property type="match status" value="1"/>
</dbReference>
<feature type="non-terminal residue" evidence="12">
    <location>
        <position position="1"/>
    </location>
</feature>
<evidence type="ECO:0000256" key="10">
    <source>
        <dbReference type="ARBA" id="ARBA00044960"/>
    </source>
</evidence>
<evidence type="ECO:0000256" key="2">
    <source>
        <dbReference type="ARBA" id="ARBA00022692"/>
    </source>
</evidence>
<dbReference type="InterPro" id="IPR029382">
    <property type="entry name" value="NCU-G1"/>
</dbReference>
<organism evidence="12">
    <name type="scientific">Medioppia subpectinata</name>
    <dbReference type="NCBI Taxonomy" id="1979941"/>
    <lineage>
        <taxon>Eukaryota</taxon>
        <taxon>Metazoa</taxon>
        <taxon>Ecdysozoa</taxon>
        <taxon>Arthropoda</taxon>
        <taxon>Chelicerata</taxon>
        <taxon>Arachnida</taxon>
        <taxon>Acari</taxon>
        <taxon>Acariformes</taxon>
        <taxon>Sarcoptiformes</taxon>
        <taxon>Oribatida</taxon>
        <taxon>Brachypylina</taxon>
        <taxon>Oppioidea</taxon>
        <taxon>Oppiidae</taxon>
        <taxon>Medioppia</taxon>
    </lineage>
</organism>
<evidence type="ECO:0000313" key="12">
    <source>
        <dbReference type="EMBL" id="CAD7629128.1"/>
    </source>
</evidence>
<evidence type="ECO:0000256" key="6">
    <source>
        <dbReference type="ARBA" id="ARBA00023180"/>
    </source>
</evidence>
<keyword evidence="3" id="KW-0732">Signal</keyword>
<evidence type="ECO:0000256" key="5">
    <source>
        <dbReference type="ARBA" id="ARBA00023136"/>
    </source>
</evidence>
<sequence length="173" mass="19258">GRDEELPHLAFTDKSVSLKLSVIGLKTDKVLNQSQFNDANRPRLMANILVVNDMKDKSNKKIGFDTITSIDDEYTPGAYFSDPAKQTSHCFSLMFGASDDTKYYDDKKHNAFSLVVGLGSAPEDSLSFLVQMIIVVGFGLPLLVMVASAGYLIYRRIRRRNANDLLLSQSDSR</sequence>
<dbReference type="Pfam" id="PF15065">
    <property type="entry name" value="NCU-G1"/>
    <property type="match status" value="2"/>
</dbReference>
<gene>
    <name evidence="12" type="ORF">OSB1V03_LOCUS9545</name>
</gene>
<dbReference type="OrthoDB" id="6264340at2759"/>
<proteinExistence type="inferred from homology"/>
<dbReference type="AlphaFoldDB" id="A0A7R9KW14"/>
<dbReference type="Proteomes" id="UP000759131">
    <property type="component" value="Unassembled WGS sequence"/>
</dbReference>
<accession>A0A7R9KW14</accession>
<feature type="transmembrane region" description="Helical" evidence="11">
    <location>
        <begin position="128"/>
        <end position="154"/>
    </location>
</feature>
<evidence type="ECO:0000256" key="1">
    <source>
        <dbReference type="ARBA" id="ARBA00010599"/>
    </source>
</evidence>
<name>A0A7R9KW14_9ACAR</name>
<dbReference type="EMBL" id="CAJPIZ010006474">
    <property type="protein sequence ID" value="CAG2109558.1"/>
    <property type="molecule type" value="Genomic_DNA"/>
</dbReference>
<comment type="function">
    <text evidence="8">Required to protect lysosomal transporter MFSD1 from lysosomal proteolysis and for MFSD1 lysosomal localization.</text>
</comment>
<evidence type="ECO:0000256" key="11">
    <source>
        <dbReference type="SAM" id="Phobius"/>
    </source>
</evidence>
<dbReference type="GO" id="GO:0005765">
    <property type="term" value="C:lysosomal membrane"/>
    <property type="evidence" value="ECO:0007669"/>
    <property type="project" value="UniProtKB-SubCell"/>
</dbReference>
<keyword evidence="13" id="KW-1185">Reference proteome</keyword>
<keyword evidence="6" id="KW-0325">Glycoprotein</keyword>
<comment type="subcellular location">
    <subcellularLocation>
        <location evidence="9">Lysosome membrane</location>
        <topology evidence="9">Single-pass type I membrane protein</topology>
        <orientation evidence="9">Lumenal side</orientation>
    </subcellularLocation>
</comment>